<keyword evidence="1" id="KW-0472">Membrane</keyword>
<evidence type="ECO:0000313" key="2">
    <source>
        <dbReference type="EMBL" id="RGN40324.1"/>
    </source>
</evidence>
<evidence type="ECO:0000313" key="3">
    <source>
        <dbReference type="Proteomes" id="UP000260983"/>
    </source>
</evidence>
<accession>A0A3E5BRT4</accession>
<evidence type="ECO:0000256" key="1">
    <source>
        <dbReference type="SAM" id="Phobius"/>
    </source>
</evidence>
<keyword evidence="1" id="KW-0812">Transmembrane</keyword>
<reference evidence="2 3" key="1">
    <citation type="submission" date="2018-08" db="EMBL/GenBank/DDBJ databases">
        <title>A genome reference for cultivated species of the human gut microbiota.</title>
        <authorList>
            <person name="Zou Y."/>
            <person name="Xue W."/>
            <person name="Luo G."/>
        </authorList>
    </citation>
    <scope>NUCLEOTIDE SEQUENCE [LARGE SCALE GENOMIC DNA]</scope>
    <source>
        <strain evidence="2 3">OM05-15BH</strain>
    </source>
</reference>
<sequence length="72" mass="8724">MPLQPLEHLSNRRFFLKRLQITKKMRTTSVFSYKCILFFVLALHSPCFIFNKISKLINFKIFAMLFEHSKHF</sequence>
<feature type="transmembrane region" description="Helical" evidence="1">
    <location>
        <begin position="31"/>
        <end position="50"/>
    </location>
</feature>
<protein>
    <submittedName>
        <fullName evidence="2">Uncharacterized protein</fullName>
    </submittedName>
</protein>
<gene>
    <name evidence="2" type="ORF">DXB65_01440</name>
</gene>
<dbReference type="EMBL" id="QSUL01000001">
    <property type="protein sequence ID" value="RGN40324.1"/>
    <property type="molecule type" value="Genomic_DNA"/>
</dbReference>
<keyword evidence="1" id="KW-1133">Transmembrane helix</keyword>
<proteinExistence type="predicted"/>
<dbReference type="Proteomes" id="UP000260983">
    <property type="component" value="Unassembled WGS sequence"/>
</dbReference>
<organism evidence="2 3">
    <name type="scientific">Bacteroides oleiciplenus</name>
    <dbReference type="NCBI Taxonomy" id="626931"/>
    <lineage>
        <taxon>Bacteria</taxon>
        <taxon>Pseudomonadati</taxon>
        <taxon>Bacteroidota</taxon>
        <taxon>Bacteroidia</taxon>
        <taxon>Bacteroidales</taxon>
        <taxon>Bacteroidaceae</taxon>
        <taxon>Bacteroides</taxon>
    </lineage>
</organism>
<dbReference type="AlphaFoldDB" id="A0A3E5BRT4"/>
<name>A0A3E5BRT4_9BACE</name>
<comment type="caution">
    <text evidence="2">The sequence shown here is derived from an EMBL/GenBank/DDBJ whole genome shotgun (WGS) entry which is preliminary data.</text>
</comment>